<dbReference type="SUPFAM" id="SSF48726">
    <property type="entry name" value="Immunoglobulin"/>
    <property type="match status" value="4"/>
</dbReference>
<dbReference type="InterPro" id="IPR007110">
    <property type="entry name" value="Ig-like_dom"/>
</dbReference>
<dbReference type="OMA" id="VYTNGSY"/>
<evidence type="ECO:0000313" key="6">
    <source>
        <dbReference type="Ensembl" id="ENSAMXP00005006944.1"/>
    </source>
</evidence>
<dbReference type="PANTHER" id="PTHR46484">
    <property type="entry name" value="SI:CH211-171H4.5-RELATED"/>
    <property type="match status" value="1"/>
</dbReference>
<dbReference type="AlphaFoldDB" id="A0A8B9J6X1"/>
<evidence type="ECO:0000313" key="5">
    <source>
        <dbReference type="EMBL" id="KAG9283916.1"/>
    </source>
</evidence>
<evidence type="ECO:0000256" key="1">
    <source>
        <dbReference type="SAM" id="MobiDB-lite"/>
    </source>
</evidence>
<evidence type="ECO:0000259" key="4">
    <source>
        <dbReference type="PROSITE" id="PS50835"/>
    </source>
</evidence>
<dbReference type="InterPro" id="IPR036179">
    <property type="entry name" value="Ig-like_dom_sf"/>
</dbReference>
<dbReference type="InterPro" id="IPR013106">
    <property type="entry name" value="Ig_V-set"/>
</dbReference>
<feature type="region of interest" description="Disordered" evidence="1">
    <location>
        <begin position="515"/>
        <end position="552"/>
    </location>
</feature>
<dbReference type="OrthoDB" id="25840at2759"/>
<dbReference type="InterPro" id="IPR013783">
    <property type="entry name" value="Ig-like_fold"/>
</dbReference>
<gene>
    <name evidence="5" type="primary">MAG</name>
    <name evidence="5" type="ORF">AMEX_G2762</name>
</gene>
<feature type="domain" description="Ig-like" evidence="4">
    <location>
        <begin position="237"/>
        <end position="322"/>
    </location>
</feature>
<dbReference type="InterPro" id="IPR003599">
    <property type="entry name" value="Ig_sub"/>
</dbReference>
<reference evidence="5 8" key="1">
    <citation type="submission" date="2021-07" db="EMBL/GenBank/DDBJ databases">
        <authorList>
            <person name="Imarazene B."/>
            <person name="Zahm M."/>
            <person name="Klopp C."/>
            <person name="Cabau C."/>
            <person name="Beille S."/>
            <person name="Jouanno E."/>
            <person name="Castinel A."/>
            <person name="Lluch J."/>
            <person name="Gil L."/>
            <person name="Kuchtly C."/>
            <person name="Lopez Roques C."/>
            <person name="Donnadieu C."/>
            <person name="Parrinello H."/>
            <person name="Journot L."/>
            <person name="Du K."/>
            <person name="Schartl M."/>
            <person name="Retaux S."/>
            <person name="Guiguen Y."/>
        </authorList>
    </citation>
    <scope>NUCLEOTIDE SEQUENCE [LARGE SCALE GENOMIC DNA]</scope>
    <source>
        <strain evidence="5">Pach_M1</strain>
        <tissue evidence="5">Testis</tissue>
    </source>
</reference>
<dbReference type="Proteomes" id="UP000752171">
    <property type="component" value="Unassembled WGS sequence"/>
</dbReference>
<keyword evidence="2" id="KW-0472">Membrane</keyword>
<evidence type="ECO:0000313" key="7">
    <source>
        <dbReference type="Proteomes" id="UP000694621"/>
    </source>
</evidence>
<feature type="chain" id="PRO_5044669127" evidence="3">
    <location>
        <begin position="16"/>
        <end position="560"/>
    </location>
</feature>
<feature type="signal peptide" evidence="3">
    <location>
        <begin position="1"/>
        <end position="15"/>
    </location>
</feature>
<protein>
    <submittedName>
        <fullName evidence="6">Myelin associated glycoprotein</fullName>
    </submittedName>
    <submittedName>
        <fullName evidence="5">Myelin-associated glycoprotein-like</fullName>
    </submittedName>
</protein>
<dbReference type="PROSITE" id="PS50835">
    <property type="entry name" value="IG_LIKE"/>
    <property type="match status" value="1"/>
</dbReference>
<evidence type="ECO:0000256" key="3">
    <source>
        <dbReference type="SAM" id="SignalP"/>
    </source>
</evidence>
<keyword evidence="3" id="KW-0732">Signal</keyword>
<keyword evidence="2" id="KW-0812">Transmembrane</keyword>
<dbReference type="PANTHER" id="PTHR46484:SF3">
    <property type="entry name" value="MYELIN-ASSOCIATED GLYCOPROTEIN-LIKE"/>
    <property type="match status" value="1"/>
</dbReference>
<accession>A0A8B9J6X1</accession>
<reference evidence="6" key="2">
    <citation type="submission" date="2025-05" db="UniProtKB">
        <authorList>
            <consortium name="Ensembl"/>
        </authorList>
    </citation>
    <scope>IDENTIFICATION</scope>
</reference>
<dbReference type="EMBL" id="JAICCE010000001">
    <property type="protein sequence ID" value="KAG9283916.1"/>
    <property type="molecule type" value="Genomic_DNA"/>
</dbReference>
<evidence type="ECO:0000313" key="8">
    <source>
        <dbReference type="Proteomes" id="UP000752171"/>
    </source>
</evidence>
<feature type="transmembrane region" description="Helical" evidence="2">
    <location>
        <begin position="423"/>
        <end position="448"/>
    </location>
</feature>
<dbReference type="Ensembl" id="ENSAMXT00005007855.1">
    <property type="protein sequence ID" value="ENSAMXP00005006944.1"/>
    <property type="gene ID" value="ENSAMXG00005004153.1"/>
</dbReference>
<dbReference type="Gene3D" id="2.60.40.10">
    <property type="entry name" value="Immunoglobulins"/>
    <property type="match status" value="4"/>
</dbReference>
<name>A0A8B9J6X1_ASTMX</name>
<dbReference type="Pfam" id="PF07686">
    <property type="entry name" value="V-set"/>
    <property type="match status" value="1"/>
</dbReference>
<sequence>MRIFTAVVFVCVCRAAPSPSMPDSVLALVGSCVLLPCRFPPAPGSEVRLRFRSAFPGLKVTAFSSDQTDQASRGQRQLKGRVSLYGELNSGDCSLTIANVSAADPSTLEIQLKQKRGSWGGTKSVQLIINHVPHQPVITGTGAVVAGQVAVVNCSVPVSCPSQPPQLQWVWQRGGQEGSSGYEVTEMVQVKGELPQLVSSLSFTPTHLGKPRLRCDALYPGDRKSSVSTELHVHFPPKDVSIQVLTVVVRDGGNALLACVCKADPPVSEYHWTYTQSGRTHTMPGRSSTVRIFNITRDTMVQCSVRNTLGRATSPPTSANVQYSPTILKHSSSCDWNGFLMVCRCTVDSNPRPAITWSVNGSVPPPDYNTSSTSSTHSTHALQETLSGPALTPLTIVCYAFNGIGNDSYTLLQGGAGGWTGSLWTMMLGSGCLVLLLLVLFLLVLLLCRWRRAGRRRRLMSRRPPMFEDSVYQDRLPLYINCTEVTNIYTNGSYQLIYQNCTPCFVRTKQIHKRQRRGARRQRVQRERDRENPAEPTERETAPPTDPDLDPETAIYVEVI</sequence>
<keyword evidence="2" id="KW-1133">Transmembrane helix</keyword>
<dbReference type="SMART" id="SM00409">
    <property type="entry name" value="IG"/>
    <property type="match status" value="3"/>
</dbReference>
<dbReference type="Proteomes" id="UP000694621">
    <property type="component" value="Unplaced"/>
</dbReference>
<proteinExistence type="predicted"/>
<feature type="compositionally biased region" description="Basic and acidic residues" evidence="1">
    <location>
        <begin position="524"/>
        <end position="541"/>
    </location>
</feature>
<organism evidence="6 7">
    <name type="scientific">Astyanax mexicanus</name>
    <name type="common">Blind cave fish</name>
    <name type="synonym">Astyanax fasciatus mexicanus</name>
    <dbReference type="NCBI Taxonomy" id="7994"/>
    <lineage>
        <taxon>Eukaryota</taxon>
        <taxon>Metazoa</taxon>
        <taxon>Chordata</taxon>
        <taxon>Craniata</taxon>
        <taxon>Vertebrata</taxon>
        <taxon>Euteleostomi</taxon>
        <taxon>Actinopterygii</taxon>
        <taxon>Neopterygii</taxon>
        <taxon>Teleostei</taxon>
        <taxon>Ostariophysi</taxon>
        <taxon>Characiformes</taxon>
        <taxon>Characoidei</taxon>
        <taxon>Acestrorhamphidae</taxon>
        <taxon>Acestrorhamphinae</taxon>
        <taxon>Astyanax</taxon>
    </lineage>
</organism>
<evidence type="ECO:0000256" key="2">
    <source>
        <dbReference type="SAM" id="Phobius"/>
    </source>
</evidence>